<feature type="transmembrane region" description="Helical" evidence="1">
    <location>
        <begin position="144"/>
        <end position="162"/>
    </location>
</feature>
<feature type="transmembrane region" description="Helical" evidence="1">
    <location>
        <begin position="46"/>
        <end position="71"/>
    </location>
</feature>
<evidence type="ECO:0000313" key="2">
    <source>
        <dbReference type="EMBL" id="SEK01727.1"/>
    </source>
</evidence>
<feature type="transmembrane region" description="Helical" evidence="1">
    <location>
        <begin position="6"/>
        <end position="34"/>
    </location>
</feature>
<feature type="transmembrane region" description="Helical" evidence="1">
    <location>
        <begin position="198"/>
        <end position="216"/>
    </location>
</feature>
<proteinExistence type="predicted"/>
<dbReference type="EMBL" id="FNYY01000018">
    <property type="protein sequence ID" value="SEK01727.1"/>
    <property type="molecule type" value="Genomic_DNA"/>
</dbReference>
<feature type="transmembrane region" description="Helical" evidence="1">
    <location>
        <begin position="110"/>
        <end position="132"/>
    </location>
</feature>
<keyword evidence="1" id="KW-0812">Transmembrane</keyword>
<feature type="transmembrane region" description="Helical" evidence="1">
    <location>
        <begin position="167"/>
        <end position="186"/>
    </location>
</feature>
<name>A0A975WDK2_9RHOB</name>
<evidence type="ECO:0000256" key="1">
    <source>
        <dbReference type="SAM" id="Phobius"/>
    </source>
</evidence>
<comment type="caution">
    <text evidence="2">The sequence shown here is derived from an EMBL/GenBank/DDBJ whole genome shotgun (WGS) entry which is preliminary data.</text>
</comment>
<keyword evidence="1" id="KW-1133">Transmembrane helix</keyword>
<keyword evidence="3" id="KW-1185">Reference proteome</keyword>
<gene>
    <name evidence="2" type="ORF">SAMN04487940_11893</name>
</gene>
<accession>A0A975WDK2</accession>
<sequence>MSGDAGLWWAVVAVGVYHGLNPGMGWPLAVSSALMERRATALPQALAALATGHFLSMTAILLPFSLMVALVDWQREIRILAALIVIAMGAYLLVNRRHPRILSRVPPSKLALWSFLAALAHGAGLMLVPMYLGLCAADGLDAGHAAATALMAANLGTALAVAAVHTLAMVLAGGALALLVYLWLGVRVVSKTWFNLDLVWAVSLVAVGGIGLAGAWRS</sequence>
<organism evidence="2 3">
    <name type="scientific">Marinovum algicola</name>
    <dbReference type="NCBI Taxonomy" id="42444"/>
    <lineage>
        <taxon>Bacteria</taxon>
        <taxon>Pseudomonadati</taxon>
        <taxon>Pseudomonadota</taxon>
        <taxon>Alphaproteobacteria</taxon>
        <taxon>Rhodobacterales</taxon>
        <taxon>Roseobacteraceae</taxon>
        <taxon>Marinovum</taxon>
    </lineage>
</organism>
<dbReference type="Proteomes" id="UP000182932">
    <property type="component" value="Unassembled WGS sequence"/>
</dbReference>
<protein>
    <recommendedName>
        <fullName evidence="4">Arginine/ornithine antiporter ArcD</fullName>
    </recommendedName>
</protein>
<evidence type="ECO:0008006" key="4">
    <source>
        <dbReference type="Google" id="ProtNLM"/>
    </source>
</evidence>
<feature type="transmembrane region" description="Helical" evidence="1">
    <location>
        <begin position="77"/>
        <end position="94"/>
    </location>
</feature>
<keyword evidence="1" id="KW-0472">Membrane</keyword>
<dbReference type="AlphaFoldDB" id="A0A975WDK2"/>
<reference evidence="2 3" key="1">
    <citation type="submission" date="2016-10" db="EMBL/GenBank/DDBJ databases">
        <authorList>
            <person name="Varghese N."/>
            <person name="Submissions S."/>
        </authorList>
    </citation>
    <scope>NUCLEOTIDE SEQUENCE [LARGE SCALE GENOMIC DNA]</scope>
    <source>
        <strain evidence="2 3">FF3</strain>
    </source>
</reference>
<evidence type="ECO:0000313" key="3">
    <source>
        <dbReference type="Proteomes" id="UP000182932"/>
    </source>
</evidence>